<evidence type="ECO:0000313" key="2">
    <source>
        <dbReference type="Proteomes" id="UP000094336"/>
    </source>
</evidence>
<dbReference type="AlphaFoldDB" id="A0A1E3QKQ9"/>
<organism evidence="1 2">
    <name type="scientific">Babjeviella inositovora NRRL Y-12698</name>
    <dbReference type="NCBI Taxonomy" id="984486"/>
    <lineage>
        <taxon>Eukaryota</taxon>
        <taxon>Fungi</taxon>
        <taxon>Dikarya</taxon>
        <taxon>Ascomycota</taxon>
        <taxon>Saccharomycotina</taxon>
        <taxon>Pichiomycetes</taxon>
        <taxon>Serinales incertae sedis</taxon>
        <taxon>Babjeviella</taxon>
    </lineage>
</organism>
<proteinExistence type="predicted"/>
<dbReference type="InterPro" id="IPR025355">
    <property type="entry name" value="DUF4259"/>
</dbReference>
<evidence type="ECO:0000313" key="1">
    <source>
        <dbReference type="EMBL" id="ODQ78044.1"/>
    </source>
</evidence>
<evidence type="ECO:0008006" key="3">
    <source>
        <dbReference type="Google" id="ProtNLM"/>
    </source>
</evidence>
<dbReference type="GeneID" id="30147554"/>
<dbReference type="RefSeq" id="XP_018983372.1">
    <property type="nucleotide sequence ID" value="XM_019129701.1"/>
</dbReference>
<sequence>MGAWGYGYFDNDSTCNALSYLCDGESDSVKGLVALMEDALQNDYIEDNFADSILTAILLTLWRSPSTNGGLLDEAFQPYISAYYVEKMRVAAEKNRQEAEKFGLENLTKLCKEALTRILDPKHSEPADLWSETGSERFEIWKRSITQLQGLLKE</sequence>
<dbReference type="EMBL" id="KV454437">
    <property type="protein sequence ID" value="ODQ78044.1"/>
    <property type="molecule type" value="Genomic_DNA"/>
</dbReference>
<protein>
    <recommendedName>
        <fullName evidence="3">DUF4259 domain-containing protein</fullName>
    </recommendedName>
</protein>
<keyword evidence="2" id="KW-1185">Reference proteome</keyword>
<reference evidence="2" key="1">
    <citation type="submission" date="2016-05" db="EMBL/GenBank/DDBJ databases">
        <title>Comparative genomics of biotechnologically important yeasts.</title>
        <authorList>
            <consortium name="DOE Joint Genome Institute"/>
            <person name="Riley R."/>
            <person name="Haridas S."/>
            <person name="Wolfe K.H."/>
            <person name="Lopes M.R."/>
            <person name="Hittinger C.T."/>
            <person name="Goker M."/>
            <person name="Salamov A."/>
            <person name="Wisecaver J."/>
            <person name="Long T.M."/>
            <person name="Aerts A.L."/>
            <person name="Barry K."/>
            <person name="Choi C."/>
            <person name="Clum A."/>
            <person name="Coughlan A.Y."/>
            <person name="Deshpande S."/>
            <person name="Douglass A.P."/>
            <person name="Hanson S.J."/>
            <person name="Klenk H.-P."/>
            <person name="Labutti K."/>
            <person name="Lapidus A."/>
            <person name="Lindquist E."/>
            <person name="Lipzen A."/>
            <person name="Meier-Kolthoff J.P."/>
            <person name="Ohm R.A."/>
            <person name="Otillar R.P."/>
            <person name="Pangilinan J."/>
            <person name="Peng Y."/>
            <person name="Rokas A."/>
            <person name="Rosa C.A."/>
            <person name="Scheuner C."/>
            <person name="Sibirny A.A."/>
            <person name="Slot J.C."/>
            <person name="Stielow J.B."/>
            <person name="Sun H."/>
            <person name="Kurtzman C.P."/>
            <person name="Blackwell M."/>
            <person name="Grigoriev I.V."/>
            <person name="Jeffries T.W."/>
        </authorList>
    </citation>
    <scope>NUCLEOTIDE SEQUENCE [LARGE SCALE GENOMIC DNA]</scope>
    <source>
        <strain evidence="2">NRRL Y-12698</strain>
    </source>
</reference>
<dbReference type="Proteomes" id="UP000094336">
    <property type="component" value="Unassembled WGS sequence"/>
</dbReference>
<accession>A0A1E3QKQ9</accession>
<name>A0A1E3QKQ9_9ASCO</name>
<gene>
    <name evidence="1" type="ORF">BABINDRAFT_163078</name>
</gene>
<dbReference type="Pfam" id="PF14078">
    <property type="entry name" value="DUF4259"/>
    <property type="match status" value="1"/>
</dbReference>